<dbReference type="AlphaFoldDB" id="A0A3P7IL36"/>
<sequence>MSRPRDPAKYVFKAKHRWTGNIKRRIAILEWIPREAKRPRGKPTTRRADVFLTRMDQLNSQLVTNNGSGPRYVAVQSQHHGARDRNGWKQYCGLQDN</sequence>
<gene>
    <name evidence="1" type="ORF">SVUK_LOCUS2617</name>
</gene>
<proteinExistence type="predicted"/>
<dbReference type="Proteomes" id="UP000270094">
    <property type="component" value="Unassembled WGS sequence"/>
</dbReference>
<accession>A0A3P7IL36</accession>
<reference evidence="1 2" key="1">
    <citation type="submission" date="2018-11" db="EMBL/GenBank/DDBJ databases">
        <authorList>
            <consortium name="Pathogen Informatics"/>
        </authorList>
    </citation>
    <scope>NUCLEOTIDE SEQUENCE [LARGE SCALE GENOMIC DNA]</scope>
</reference>
<keyword evidence="2" id="KW-1185">Reference proteome</keyword>
<organism evidence="1 2">
    <name type="scientific">Strongylus vulgaris</name>
    <name type="common">Blood worm</name>
    <dbReference type="NCBI Taxonomy" id="40348"/>
    <lineage>
        <taxon>Eukaryota</taxon>
        <taxon>Metazoa</taxon>
        <taxon>Ecdysozoa</taxon>
        <taxon>Nematoda</taxon>
        <taxon>Chromadorea</taxon>
        <taxon>Rhabditida</taxon>
        <taxon>Rhabditina</taxon>
        <taxon>Rhabditomorpha</taxon>
        <taxon>Strongyloidea</taxon>
        <taxon>Strongylidae</taxon>
        <taxon>Strongylus</taxon>
    </lineage>
</organism>
<evidence type="ECO:0000313" key="1">
    <source>
        <dbReference type="EMBL" id="VDM67619.1"/>
    </source>
</evidence>
<name>A0A3P7IL36_STRVU</name>
<dbReference type="EMBL" id="UYYB01006027">
    <property type="protein sequence ID" value="VDM67619.1"/>
    <property type="molecule type" value="Genomic_DNA"/>
</dbReference>
<protein>
    <submittedName>
        <fullName evidence="1">Uncharacterized protein</fullName>
    </submittedName>
</protein>
<evidence type="ECO:0000313" key="2">
    <source>
        <dbReference type="Proteomes" id="UP000270094"/>
    </source>
</evidence>
<dbReference type="OrthoDB" id="5857431at2759"/>